<evidence type="ECO:0000256" key="4">
    <source>
        <dbReference type="ARBA" id="ARBA00023125"/>
    </source>
</evidence>
<keyword evidence="2 6" id="KW-0597">Phosphoprotein</keyword>
<dbReference type="InterPro" id="IPR001789">
    <property type="entry name" value="Sig_transdc_resp-reg_receiver"/>
</dbReference>
<proteinExistence type="predicted"/>
<dbReference type="Pfam" id="PF00072">
    <property type="entry name" value="Response_reg"/>
    <property type="match status" value="1"/>
</dbReference>
<dbReference type="EMBL" id="JADIMM010000092">
    <property type="protein sequence ID" value="MBO8458181.1"/>
    <property type="molecule type" value="Genomic_DNA"/>
</dbReference>
<evidence type="ECO:0000256" key="1">
    <source>
        <dbReference type="ARBA" id="ARBA00013332"/>
    </source>
</evidence>
<dbReference type="Gene3D" id="3.40.50.2300">
    <property type="match status" value="1"/>
</dbReference>
<organism evidence="10 11">
    <name type="scientific">Candidatus Gallitreponema excrementavium</name>
    <dbReference type="NCBI Taxonomy" id="2840840"/>
    <lineage>
        <taxon>Bacteria</taxon>
        <taxon>Pseudomonadati</taxon>
        <taxon>Spirochaetota</taxon>
        <taxon>Spirochaetia</taxon>
        <taxon>Spirochaetales</taxon>
        <taxon>Candidatus Gallitreponema</taxon>
    </lineage>
</organism>
<accession>A0A9D9HQA0</accession>
<dbReference type="PANTHER" id="PTHR48111:SF40">
    <property type="entry name" value="PHOSPHATE REGULON TRANSCRIPTIONAL REGULATORY PROTEIN PHOB"/>
    <property type="match status" value="1"/>
</dbReference>
<dbReference type="InterPro" id="IPR039420">
    <property type="entry name" value="WalR-like"/>
</dbReference>
<dbReference type="CDD" id="cd00383">
    <property type="entry name" value="trans_reg_C"/>
    <property type="match status" value="1"/>
</dbReference>
<dbReference type="GO" id="GO:0000156">
    <property type="term" value="F:phosphorelay response regulator activity"/>
    <property type="evidence" value="ECO:0007669"/>
    <property type="project" value="TreeGrafter"/>
</dbReference>
<evidence type="ECO:0000256" key="5">
    <source>
        <dbReference type="ARBA" id="ARBA00024735"/>
    </source>
</evidence>
<dbReference type="SUPFAM" id="SSF52172">
    <property type="entry name" value="CheY-like"/>
    <property type="match status" value="1"/>
</dbReference>
<dbReference type="GO" id="GO:0032993">
    <property type="term" value="C:protein-DNA complex"/>
    <property type="evidence" value="ECO:0007669"/>
    <property type="project" value="TreeGrafter"/>
</dbReference>
<dbReference type="SMART" id="SM00862">
    <property type="entry name" value="Trans_reg_C"/>
    <property type="match status" value="1"/>
</dbReference>
<dbReference type="SMART" id="SM00448">
    <property type="entry name" value="REC"/>
    <property type="match status" value="1"/>
</dbReference>
<evidence type="ECO:0000313" key="11">
    <source>
        <dbReference type="Proteomes" id="UP000823638"/>
    </source>
</evidence>
<feature type="DNA-binding region" description="OmpR/PhoB-type" evidence="7">
    <location>
        <begin position="130"/>
        <end position="230"/>
    </location>
</feature>
<dbReference type="GO" id="GO:0005829">
    <property type="term" value="C:cytosol"/>
    <property type="evidence" value="ECO:0007669"/>
    <property type="project" value="TreeGrafter"/>
</dbReference>
<evidence type="ECO:0000256" key="2">
    <source>
        <dbReference type="ARBA" id="ARBA00022553"/>
    </source>
</evidence>
<dbReference type="InterPro" id="IPR036388">
    <property type="entry name" value="WH-like_DNA-bd_sf"/>
</dbReference>
<dbReference type="PROSITE" id="PS50110">
    <property type="entry name" value="RESPONSE_REGULATORY"/>
    <property type="match status" value="1"/>
</dbReference>
<dbReference type="InterPro" id="IPR016032">
    <property type="entry name" value="Sig_transdc_resp-reg_C-effctor"/>
</dbReference>
<feature type="domain" description="Response regulatory" evidence="8">
    <location>
        <begin position="1"/>
        <end position="119"/>
    </location>
</feature>
<dbReference type="PROSITE" id="PS51755">
    <property type="entry name" value="OMPR_PHOB"/>
    <property type="match status" value="1"/>
</dbReference>
<evidence type="ECO:0000256" key="6">
    <source>
        <dbReference type="PROSITE-ProRule" id="PRU00169"/>
    </source>
</evidence>
<evidence type="ECO:0000259" key="9">
    <source>
        <dbReference type="PROSITE" id="PS51755"/>
    </source>
</evidence>
<dbReference type="Gene3D" id="1.10.10.10">
    <property type="entry name" value="Winged helix-like DNA-binding domain superfamily/Winged helix DNA-binding domain"/>
    <property type="match status" value="1"/>
</dbReference>
<dbReference type="AlphaFoldDB" id="A0A9D9HQA0"/>
<reference evidence="10" key="1">
    <citation type="submission" date="2020-10" db="EMBL/GenBank/DDBJ databases">
        <authorList>
            <person name="Gilroy R."/>
        </authorList>
    </citation>
    <scope>NUCLEOTIDE SEQUENCE</scope>
    <source>
        <strain evidence="10">10532</strain>
    </source>
</reference>
<dbReference type="PANTHER" id="PTHR48111">
    <property type="entry name" value="REGULATOR OF RPOS"/>
    <property type="match status" value="1"/>
</dbReference>
<evidence type="ECO:0000313" key="10">
    <source>
        <dbReference type="EMBL" id="MBO8458181.1"/>
    </source>
</evidence>
<comment type="caution">
    <text evidence="10">The sequence shown here is derived from an EMBL/GenBank/DDBJ whole genome shotgun (WGS) entry which is preliminary data.</text>
</comment>
<dbReference type="InterPro" id="IPR001867">
    <property type="entry name" value="OmpR/PhoB-type_DNA-bd"/>
</dbReference>
<protein>
    <recommendedName>
        <fullName evidence="1">Phosphate regulon transcriptional regulatory protein PhoB</fullName>
    </recommendedName>
</protein>
<dbReference type="GO" id="GO:0000976">
    <property type="term" value="F:transcription cis-regulatory region binding"/>
    <property type="evidence" value="ECO:0007669"/>
    <property type="project" value="TreeGrafter"/>
</dbReference>
<reference evidence="10" key="2">
    <citation type="journal article" date="2021" name="PeerJ">
        <title>Extensive microbial diversity within the chicken gut microbiome revealed by metagenomics and culture.</title>
        <authorList>
            <person name="Gilroy R."/>
            <person name="Ravi A."/>
            <person name="Getino M."/>
            <person name="Pursley I."/>
            <person name="Horton D.L."/>
            <person name="Alikhan N.F."/>
            <person name="Baker D."/>
            <person name="Gharbi K."/>
            <person name="Hall N."/>
            <person name="Watson M."/>
            <person name="Adriaenssens E.M."/>
            <person name="Foster-Nyarko E."/>
            <person name="Jarju S."/>
            <person name="Secka A."/>
            <person name="Antonio M."/>
            <person name="Oren A."/>
            <person name="Chaudhuri R.R."/>
            <person name="La Ragione R."/>
            <person name="Hildebrand F."/>
            <person name="Pallen M.J."/>
        </authorList>
    </citation>
    <scope>NUCLEOTIDE SEQUENCE</scope>
    <source>
        <strain evidence="10">10532</strain>
    </source>
</reference>
<feature type="modified residue" description="4-aspartylphosphate" evidence="6">
    <location>
        <position position="50"/>
    </location>
</feature>
<keyword evidence="3" id="KW-0902">Two-component regulatory system</keyword>
<keyword evidence="4 7" id="KW-0238">DNA-binding</keyword>
<dbReference type="GO" id="GO:0006355">
    <property type="term" value="P:regulation of DNA-templated transcription"/>
    <property type="evidence" value="ECO:0007669"/>
    <property type="project" value="InterPro"/>
</dbReference>
<gene>
    <name evidence="10" type="ORF">IAA81_08170</name>
</gene>
<evidence type="ECO:0000256" key="3">
    <source>
        <dbReference type="ARBA" id="ARBA00023012"/>
    </source>
</evidence>
<feature type="domain" description="OmpR/PhoB-type" evidence="9">
    <location>
        <begin position="130"/>
        <end position="230"/>
    </location>
</feature>
<dbReference type="FunFam" id="1.10.10.10:FF:000018">
    <property type="entry name" value="DNA-binding response regulator ResD"/>
    <property type="match status" value="1"/>
</dbReference>
<comment type="function">
    <text evidence="5">This protein is a positive regulator for the phosphate regulon. Transcription of this operon is positively regulated by PhoB and PhoR when phosphate is limited.</text>
</comment>
<dbReference type="SUPFAM" id="SSF46894">
    <property type="entry name" value="C-terminal effector domain of the bipartite response regulators"/>
    <property type="match status" value="1"/>
</dbReference>
<evidence type="ECO:0000259" key="8">
    <source>
        <dbReference type="PROSITE" id="PS50110"/>
    </source>
</evidence>
<name>A0A9D9HQA0_9SPIR</name>
<dbReference type="Pfam" id="PF00486">
    <property type="entry name" value="Trans_reg_C"/>
    <property type="match status" value="1"/>
</dbReference>
<dbReference type="InterPro" id="IPR011006">
    <property type="entry name" value="CheY-like_superfamily"/>
</dbReference>
<dbReference type="Gene3D" id="6.10.250.690">
    <property type="match status" value="1"/>
</dbReference>
<dbReference type="Proteomes" id="UP000823638">
    <property type="component" value="Unassembled WGS sequence"/>
</dbReference>
<sequence>MIFYVEDDTNIRDLVVYALKRSGFEAMGFSDARSFFIQCEKKSPDLVLLDIMLPEESGMSILKKIRAGETVLDRNIPVIMITARNSEYDKVLGLDSGADDYISKPFGMEEFVSRVKALLRRAGNENKDENTEYHFGDMYLNTKTHTLKIRGENVSLTLKEFSLLTFLVENPGIVFDRTHLLERVWGYEYAGESRTVDMHIKTLRHKLSEKNPDLGSRIETVHGIGYRFNPEKL</sequence>
<evidence type="ECO:0000256" key="7">
    <source>
        <dbReference type="PROSITE-ProRule" id="PRU01091"/>
    </source>
</evidence>